<dbReference type="Proteomes" id="UP000317496">
    <property type="component" value="Chromosome"/>
</dbReference>
<accession>A0A516H4Y9</accession>
<evidence type="ECO:0000313" key="4">
    <source>
        <dbReference type="Proteomes" id="UP000317496"/>
    </source>
</evidence>
<dbReference type="AlphaFoldDB" id="A0A516H4Y9"/>
<name>A0A516H4Y9_9PROT</name>
<dbReference type="Gene3D" id="2.170.150.40">
    <property type="entry name" value="Domain of unknown function (DUF427)"/>
    <property type="match status" value="1"/>
</dbReference>
<proteinExistence type="predicted"/>
<sequence length="136" mass="15541">MANTQQATGKSKNRGKQRLEPNEKHPIQIDEFPGRVRVAFNGHLIANTANAVRLQEADYPPVYYIPRHDCDWRLFTPSDHASHCPYKGEASYFHLDVDGKRARDAVWSYEEPNPAVSRIGGFVAFYPDRVDRIEAD</sequence>
<dbReference type="KEGG" id="fer:FNB15_16935"/>
<dbReference type="Pfam" id="PF04248">
    <property type="entry name" value="NTP_transf_9"/>
    <property type="match status" value="1"/>
</dbReference>
<feature type="domain" description="DUF427" evidence="2">
    <location>
        <begin position="36"/>
        <end position="128"/>
    </location>
</feature>
<protein>
    <submittedName>
        <fullName evidence="3">DUF427 domain-containing protein</fullName>
    </submittedName>
</protein>
<evidence type="ECO:0000259" key="2">
    <source>
        <dbReference type="Pfam" id="PF04248"/>
    </source>
</evidence>
<dbReference type="RefSeq" id="WP_144257846.1">
    <property type="nucleotide sequence ID" value="NZ_CP041636.1"/>
</dbReference>
<dbReference type="InterPro" id="IPR038694">
    <property type="entry name" value="DUF427_sf"/>
</dbReference>
<feature type="region of interest" description="Disordered" evidence="1">
    <location>
        <begin position="1"/>
        <end position="28"/>
    </location>
</feature>
<reference evidence="3 4" key="1">
    <citation type="submission" date="2019-07" db="EMBL/GenBank/DDBJ databases">
        <title>Genome sequencing for Ferrovibrio sp. K5.</title>
        <authorList>
            <person name="Park S.-J."/>
        </authorList>
    </citation>
    <scope>NUCLEOTIDE SEQUENCE [LARGE SCALE GENOMIC DNA]</scope>
    <source>
        <strain evidence="3 4">K5</strain>
    </source>
</reference>
<feature type="compositionally biased region" description="Polar residues" evidence="1">
    <location>
        <begin position="1"/>
        <end position="10"/>
    </location>
</feature>
<dbReference type="PANTHER" id="PTHR34310">
    <property type="entry name" value="DUF427 DOMAIN PROTEIN (AFU_ORTHOLOGUE AFUA_3G02220)"/>
    <property type="match status" value="1"/>
</dbReference>
<dbReference type="OrthoDB" id="9815163at2"/>
<evidence type="ECO:0000313" key="3">
    <source>
        <dbReference type="EMBL" id="QDO98849.1"/>
    </source>
</evidence>
<keyword evidence="4" id="KW-1185">Reference proteome</keyword>
<feature type="compositionally biased region" description="Basic and acidic residues" evidence="1">
    <location>
        <begin position="17"/>
        <end position="28"/>
    </location>
</feature>
<dbReference type="PANTHER" id="PTHR34310:SF9">
    <property type="entry name" value="BLR5716 PROTEIN"/>
    <property type="match status" value="1"/>
</dbReference>
<organism evidence="3 4">
    <name type="scientific">Ferrovibrio terrae</name>
    <dbReference type="NCBI Taxonomy" id="2594003"/>
    <lineage>
        <taxon>Bacteria</taxon>
        <taxon>Pseudomonadati</taxon>
        <taxon>Pseudomonadota</taxon>
        <taxon>Alphaproteobacteria</taxon>
        <taxon>Rhodospirillales</taxon>
        <taxon>Rhodospirillaceae</taxon>
        <taxon>Ferrovibrio</taxon>
    </lineage>
</organism>
<dbReference type="InterPro" id="IPR007361">
    <property type="entry name" value="DUF427"/>
</dbReference>
<gene>
    <name evidence="3" type="ORF">FNB15_16935</name>
</gene>
<dbReference type="EMBL" id="CP041636">
    <property type="protein sequence ID" value="QDO98849.1"/>
    <property type="molecule type" value="Genomic_DNA"/>
</dbReference>
<evidence type="ECO:0000256" key="1">
    <source>
        <dbReference type="SAM" id="MobiDB-lite"/>
    </source>
</evidence>